<evidence type="ECO:0000313" key="2">
    <source>
        <dbReference type="EMBL" id="CAH3038013.1"/>
    </source>
</evidence>
<evidence type="ECO:0000256" key="1">
    <source>
        <dbReference type="SAM" id="MobiDB-lite"/>
    </source>
</evidence>
<dbReference type="AlphaFoldDB" id="A0AAU9VYW3"/>
<accession>A0AAU9VYW3</accession>
<name>A0AAU9VYW3_9CNID</name>
<feature type="region of interest" description="Disordered" evidence="1">
    <location>
        <begin position="76"/>
        <end position="95"/>
    </location>
</feature>
<proteinExistence type="predicted"/>
<gene>
    <name evidence="2" type="ORF">PMEA_00021479</name>
</gene>
<keyword evidence="3" id="KW-1185">Reference proteome</keyword>
<reference evidence="2 3" key="1">
    <citation type="submission" date="2022-05" db="EMBL/GenBank/DDBJ databases">
        <authorList>
            <consortium name="Genoscope - CEA"/>
            <person name="William W."/>
        </authorList>
    </citation>
    <scope>NUCLEOTIDE SEQUENCE [LARGE SCALE GENOMIC DNA]</scope>
</reference>
<comment type="caution">
    <text evidence="2">The sequence shown here is derived from an EMBL/GenBank/DDBJ whole genome shotgun (WGS) entry which is preliminary data.</text>
</comment>
<evidence type="ECO:0000313" key="3">
    <source>
        <dbReference type="Proteomes" id="UP001159428"/>
    </source>
</evidence>
<dbReference type="EMBL" id="CALNXJ010000004">
    <property type="protein sequence ID" value="CAH3038013.1"/>
    <property type="molecule type" value="Genomic_DNA"/>
</dbReference>
<protein>
    <submittedName>
        <fullName evidence="2">Uncharacterized protein</fullName>
    </submittedName>
</protein>
<organism evidence="2 3">
    <name type="scientific">Pocillopora meandrina</name>
    <dbReference type="NCBI Taxonomy" id="46732"/>
    <lineage>
        <taxon>Eukaryota</taxon>
        <taxon>Metazoa</taxon>
        <taxon>Cnidaria</taxon>
        <taxon>Anthozoa</taxon>
        <taxon>Hexacorallia</taxon>
        <taxon>Scleractinia</taxon>
        <taxon>Astrocoeniina</taxon>
        <taxon>Pocilloporidae</taxon>
        <taxon>Pocillopora</taxon>
    </lineage>
</organism>
<feature type="region of interest" description="Disordered" evidence="1">
    <location>
        <begin position="1"/>
        <end position="22"/>
    </location>
</feature>
<dbReference type="Proteomes" id="UP001159428">
    <property type="component" value="Unassembled WGS sequence"/>
</dbReference>
<sequence length="95" mass="10568">MEVDDKSNLSPGGKARYGNEMGDVLLDETKVSQQWNYEGERKRKVDKQEEKPAKLKSVEYKGEVSEYVVANALQNLTVPDQGGDQKAIADPSPKL</sequence>